<feature type="region of interest" description="Disordered" evidence="1">
    <location>
        <begin position="54"/>
        <end position="90"/>
    </location>
</feature>
<feature type="compositionally biased region" description="Acidic residues" evidence="1">
    <location>
        <begin position="69"/>
        <end position="90"/>
    </location>
</feature>
<protein>
    <recommendedName>
        <fullName evidence="2">Leucine-rich repeat domain-containing protein</fullName>
    </recommendedName>
</protein>
<sequence length="384" mass="44021">MSMVKLSEFPPEVVLEIYKNLEIPKDRLNFPSLAARVRTLHLFDWKREECAMKKEQEVTSQEEANVGDGNEDIGDEHTSDDDSEDGDVGDDGSIYLKTFDYGPLREQAKLVTHSEDATDYWMDEITMRDAHGWVALLLTLLPNLPRLQIEFPCGSLWVRWVLKWAIAGRLDSIPAFKSLSEVYVDWDREDVQACCRNTIPFFLLPSMRRFYASKFFGELALFDDSWPNEDDLTEVARFSPQWGMCKVVGICKNLQSFKYNHSGCAGFDPSAFYKELFPFKETLETIWLDIKESSRENCTEDSHNCNNPFLSFKDFTSLRTLHLRMENLPGLNTQSGDNHASMSFAEALPPSLETLQIADVGSMVNLQRSPLNLCGIYRKCQNRL</sequence>
<name>A0ABQ6X318_9EURO</name>
<dbReference type="Proteomes" id="UP000325395">
    <property type="component" value="Unassembled WGS sequence"/>
</dbReference>
<organism evidence="3 4">
    <name type="scientific">Aspergillus pseudocaelatus</name>
    <dbReference type="NCBI Taxonomy" id="1825620"/>
    <lineage>
        <taxon>Eukaryota</taxon>
        <taxon>Fungi</taxon>
        <taxon>Dikarya</taxon>
        <taxon>Ascomycota</taxon>
        <taxon>Pezizomycotina</taxon>
        <taxon>Eurotiomycetes</taxon>
        <taxon>Eurotiomycetidae</taxon>
        <taxon>Eurotiales</taxon>
        <taxon>Aspergillaceae</taxon>
        <taxon>Aspergillus</taxon>
        <taxon>Aspergillus subgen. Circumdati</taxon>
    </lineage>
</organism>
<proteinExistence type="predicted"/>
<evidence type="ECO:0000256" key="1">
    <source>
        <dbReference type="SAM" id="MobiDB-lite"/>
    </source>
</evidence>
<reference evidence="3 4" key="1">
    <citation type="submission" date="2019-04" db="EMBL/GenBank/DDBJ databases">
        <authorList>
            <consortium name="DOE Joint Genome Institute"/>
            <person name="Mondo S."/>
            <person name="Kjaerbolling I."/>
            <person name="Vesth T."/>
            <person name="Frisvad J.C."/>
            <person name="Nybo J.L."/>
            <person name="Theobald S."/>
            <person name="Kildgaard S."/>
            <person name="Isbrandt T."/>
            <person name="Kuo A."/>
            <person name="Sato A."/>
            <person name="Lyhne E.K."/>
            <person name="Kogle M.E."/>
            <person name="Wiebenga A."/>
            <person name="Kun R.S."/>
            <person name="Lubbers R.J."/>
            <person name="Makela M.R."/>
            <person name="Barry K."/>
            <person name="Chovatia M."/>
            <person name="Clum A."/>
            <person name="Daum C."/>
            <person name="Haridas S."/>
            <person name="He G."/>
            <person name="LaButti K."/>
            <person name="Lipzen A."/>
            <person name="Riley R."/>
            <person name="Salamov A."/>
            <person name="Simmons B.A."/>
            <person name="Magnuson J.K."/>
            <person name="Henrissat B."/>
            <person name="Mortensen U.H."/>
            <person name="Larsen T.O."/>
            <person name="Devries R.P."/>
            <person name="Grigoriev I.V."/>
            <person name="Machida M."/>
            <person name="Baker S.E."/>
            <person name="Andersen M.R."/>
            <person name="Cantor M.N."/>
            <person name="Hua S.X."/>
        </authorList>
    </citation>
    <scope>NUCLEOTIDE SEQUENCE [LARGE SCALE GENOMIC DNA]</scope>
    <source>
        <strain evidence="3 4">CBS 117616</strain>
    </source>
</reference>
<dbReference type="InterPro" id="IPR056867">
    <property type="entry name" value="LRR_15"/>
</dbReference>
<evidence type="ECO:0000313" key="3">
    <source>
        <dbReference type="EMBL" id="KAE8423722.1"/>
    </source>
</evidence>
<dbReference type="EMBL" id="ML735687">
    <property type="protein sequence ID" value="KAE8423722.1"/>
    <property type="molecule type" value="Genomic_DNA"/>
</dbReference>
<evidence type="ECO:0000313" key="4">
    <source>
        <dbReference type="Proteomes" id="UP000325395"/>
    </source>
</evidence>
<dbReference type="Pfam" id="PF24969">
    <property type="entry name" value="LRR_15"/>
    <property type="match status" value="1"/>
</dbReference>
<feature type="domain" description="Leucine-rich repeat" evidence="2">
    <location>
        <begin position="177"/>
        <end position="361"/>
    </location>
</feature>
<accession>A0ABQ6X318</accession>
<gene>
    <name evidence="3" type="ORF">BDV36DRAFT_278766</name>
</gene>
<keyword evidence="4" id="KW-1185">Reference proteome</keyword>
<evidence type="ECO:0000259" key="2">
    <source>
        <dbReference type="Pfam" id="PF24969"/>
    </source>
</evidence>